<dbReference type="RefSeq" id="WP_097804661.1">
    <property type="nucleotide sequence ID" value="NZ_FXYH01000006.1"/>
</dbReference>
<dbReference type="Pfam" id="PF08818">
    <property type="entry name" value="DUF1801"/>
    <property type="match status" value="1"/>
</dbReference>
<protein>
    <recommendedName>
        <fullName evidence="1">YdhG-like domain-containing protein</fullName>
    </recommendedName>
</protein>
<keyword evidence="3" id="KW-1185">Reference proteome</keyword>
<dbReference type="Proteomes" id="UP000220836">
    <property type="component" value="Unassembled WGS sequence"/>
</dbReference>
<gene>
    <name evidence="2" type="ORF">PEV8663_02172</name>
</gene>
<proteinExistence type="predicted"/>
<dbReference type="AlphaFoldDB" id="A0A238KDS3"/>
<feature type="domain" description="YdhG-like" evidence="1">
    <location>
        <begin position="25"/>
        <end position="128"/>
    </location>
</feature>
<organism evidence="2 3">
    <name type="scientific">Pelagimonas varians</name>
    <dbReference type="NCBI Taxonomy" id="696760"/>
    <lineage>
        <taxon>Bacteria</taxon>
        <taxon>Pseudomonadati</taxon>
        <taxon>Pseudomonadota</taxon>
        <taxon>Alphaproteobacteria</taxon>
        <taxon>Rhodobacterales</taxon>
        <taxon>Roseobacteraceae</taxon>
        <taxon>Pelagimonas</taxon>
    </lineage>
</organism>
<evidence type="ECO:0000313" key="3">
    <source>
        <dbReference type="Proteomes" id="UP000220836"/>
    </source>
</evidence>
<accession>A0A238KDS3</accession>
<dbReference type="OrthoDB" id="5951444at2"/>
<evidence type="ECO:0000259" key="1">
    <source>
        <dbReference type="Pfam" id="PF08818"/>
    </source>
</evidence>
<sequence>MAENKTQATNASVSAYLAQVLPDRRRKDAVVLDTLFQKVTGWQPRMWGTSIIGYGQYHYHYESGRSGDFLATGFAPRKANMVLYIMPGYADFSDILSRIGPHKLGKSCLYLGALDRVNLDAVQELIQAGLHDLGAKWPVQPS</sequence>
<dbReference type="EMBL" id="FXYH01000006">
    <property type="protein sequence ID" value="SMX40968.1"/>
    <property type="molecule type" value="Genomic_DNA"/>
</dbReference>
<name>A0A238KDS3_9RHOB</name>
<evidence type="ECO:0000313" key="2">
    <source>
        <dbReference type="EMBL" id="SMX40968.1"/>
    </source>
</evidence>
<reference evidence="2 3" key="1">
    <citation type="submission" date="2017-05" db="EMBL/GenBank/DDBJ databases">
        <authorList>
            <person name="Song R."/>
            <person name="Chenine A.L."/>
            <person name="Ruprecht R.M."/>
        </authorList>
    </citation>
    <scope>NUCLEOTIDE SEQUENCE [LARGE SCALE GENOMIC DNA]</scope>
    <source>
        <strain evidence="2 3">CECT 8663</strain>
    </source>
</reference>
<dbReference type="InterPro" id="IPR014922">
    <property type="entry name" value="YdhG-like"/>
</dbReference>